<accession>A0A2P2LP56</accession>
<dbReference type="GO" id="GO:0005525">
    <property type="term" value="F:GTP binding"/>
    <property type="evidence" value="ECO:0007669"/>
    <property type="project" value="UniProtKB-KW"/>
</dbReference>
<dbReference type="PANTHER" id="PTHR47977">
    <property type="entry name" value="RAS-RELATED PROTEIN RAB"/>
    <property type="match status" value="1"/>
</dbReference>
<dbReference type="PRINTS" id="PR00449">
    <property type="entry name" value="RASTRNSFRMNG"/>
</dbReference>
<protein>
    <submittedName>
        <fullName evidence="6">Uncharacterized protein</fullName>
    </submittedName>
</protein>
<evidence type="ECO:0000256" key="5">
    <source>
        <dbReference type="SAM" id="MobiDB-lite"/>
    </source>
</evidence>
<dbReference type="GO" id="GO:0003924">
    <property type="term" value="F:GTPase activity"/>
    <property type="evidence" value="ECO:0007669"/>
    <property type="project" value="InterPro"/>
</dbReference>
<feature type="compositionally biased region" description="Polar residues" evidence="5">
    <location>
        <begin position="91"/>
        <end position="101"/>
    </location>
</feature>
<keyword evidence="3" id="KW-0342">GTP-binding</keyword>
<dbReference type="AlphaFoldDB" id="A0A2P2LP56"/>
<evidence type="ECO:0000256" key="3">
    <source>
        <dbReference type="ARBA" id="ARBA00023134"/>
    </source>
</evidence>
<dbReference type="EMBL" id="GGEC01039262">
    <property type="protein sequence ID" value="MBX19746.1"/>
    <property type="molecule type" value="Transcribed_RNA"/>
</dbReference>
<dbReference type="InterPro" id="IPR027417">
    <property type="entry name" value="P-loop_NTPase"/>
</dbReference>
<dbReference type="FunFam" id="3.40.50.300:FF:001447">
    <property type="entry name" value="Ras-related protein Rab-1B"/>
    <property type="match status" value="1"/>
</dbReference>
<dbReference type="SUPFAM" id="SSF52540">
    <property type="entry name" value="P-loop containing nucleoside triphosphate hydrolases"/>
    <property type="match status" value="1"/>
</dbReference>
<feature type="region of interest" description="Disordered" evidence="5">
    <location>
        <begin position="91"/>
        <end position="121"/>
    </location>
</feature>
<dbReference type="PROSITE" id="PS51419">
    <property type="entry name" value="RAB"/>
    <property type="match status" value="1"/>
</dbReference>
<dbReference type="PROSITE" id="PS51421">
    <property type="entry name" value="RAS"/>
    <property type="match status" value="1"/>
</dbReference>
<evidence type="ECO:0000256" key="4">
    <source>
        <dbReference type="ARBA" id="ARBA00037868"/>
    </source>
</evidence>
<evidence type="ECO:0000256" key="1">
    <source>
        <dbReference type="ARBA" id="ARBA00006270"/>
    </source>
</evidence>
<feature type="compositionally biased region" description="Polar residues" evidence="5">
    <location>
        <begin position="111"/>
        <end position="121"/>
    </location>
</feature>
<proteinExistence type="inferred from homology"/>
<organism evidence="6">
    <name type="scientific">Rhizophora mucronata</name>
    <name type="common">Asiatic mangrove</name>
    <dbReference type="NCBI Taxonomy" id="61149"/>
    <lineage>
        <taxon>Eukaryota</taxon>
        <taxon>Viridiplantae</taxon>
        <taxon>Streptophyta</taxon>
        <taxon>Embryophyta</taxon>
        <taxon>Tracheophyta</taxon>
        <taxon>Spermatophyta</taxon>
        <taxon>Magnoliopsida</taxon>
        <taxon>eudicotyledons</taxon>
        <taxon>Gunneridae</taxon>
        <taxon>Pentapetalae</taxon>
        <taxon>rosids</taxon>
        <taxon>fabids</taxon>
        <taxon>Malpighiales</taxon>
        <taxon>Rhizophoraceae</taxon>
        <taxon>Rhizophora</taxon>
    </lineage>
</organism>
<comment type="similarity">
    <text evidence="1">Belongs to the small GTPase superfamily. Rab family.</text>
</comment>
<dbReference type="InterPro" id="IPR050227">
    <property type="entry name" value="Rab"/>
</dbReference>
<dbReference type="SMART" id="SM00173">
    <property type="entry name" value="RAS"/>
    <property type="match status" value="1"/>
</dbReference>
<comment type="subcellular location">
    <subcellularLocation>
        <location evidence="4">Endomembrane system</location>
        <topology evidence="4">Lipid-anchor</topology>
    </subcellularLocation>
</comment>
<name>A0A2P2LP56_RHIMU</name>
<dbReference type="SMART" id="SM00175">
    <property type="entry name" value="RAB"/>
    <property type="match status" value="1"/>
</dbReference>
<dbReference type="Gene3D" id="3.40.50.300">
    <property type="entry name" value="P-loop containing nucleotide triphosphate hydrolases"/>
    <property type="match status" value="1"/>
</dbReference>
<evidence type="ECO:0000313" key="6">
    <source>
        <dbReference type="EMBL" id="MBX19746.1"/>
    </source>
</evidence>
<dbReference type="Pfam" id="PF00071">
    <property type="entry name" value="Ras"/>
    <property type="match status" value="1"/>
</dbReference>
<dbReference type="GO" id="GO:0012505">
    <property type="term" value="C:endomembrane system"/>
    <property type="evidence" value="ECO:0007669"/>
    <property type="project" value="UniProtKB-SubCell"/>
</dbReference>
<dbReference type="EMBL" id="GGEC01039263">
    <property type="protein sequence ID" value="MBX19747.1"/>
    <property type="molecule type" value="Transcribed_RNA"/>
</dbReference>
<keyword evidence="2" id="KW-0547">Nucleotide-binding</keyword>
<dbReference type="InterPro" id="IPR001806">
    <property type="entry name" value="Small_GTPase"/>
</dbReference>
<sequence length="121" mass="13394">MWQIVYDVTDQESFNNVKQWLNEIDRYASENVNKLLVGNKSDLTANKVVSYETAKAFADEIGIPFMETSAKNATNVEEAFMAMAADIKNRMASQPASNNARPPTVQIRGQPVNQKSGCCSS</sequence>
<dbReference type="SMART" id="SM00174">
    <property type="entry name" value="RHO"/>
    <property type="match status" value="1"/>
</dbReference>
<evidence type="ECO:0000256" key="2">
    <source>
        <dbReference type="ARBA" id="ARBA00022741"/>
    </source>
</evidence>
<reference evidence="6" key="1">
    <citation type="submission" date="2018-02" db="EMBL/GenBank/DDBJ databases">
        <title>Rhizophora mucronata_Transcriptome.</title>
        <authorList>
            <person name="Meera S.P."/>
            <person name="Sreeshan A."/>
            <person name="Augustine A."/>
        </authorList>
    </citation>
    <scope>NUCLEOTIDE SEQUENCE</scope>
    <source>
        <tissue evidence="6">Leaf</tissue>
    </source>
</reference>